<feature type="region of interest" description="Disordered" evidence="1">
    <location>
        <begin position="1"/>
        <end position="31"/>
    </location>
</feature>
<feature type="region of interest" description="Disordered" evidence="1">
    <location>
        <begin position="49"/>
        <end position="86"/>
    </location>
</feature>
<comment type="caution">
    <text evidence="2">The sequence shown here is derived from an EMBL/GenBank/DDBJ whole genome shotgun (WGS) entry which is preliminary data.</text>
</comment>
<sequence length="86" mass="9218">MMVVDESEGDDDGEEGVTTLTPQHQLHPAHPLRGTKHLSELGFEGSTVAAQVRGPCPSSRENPPSPPSRRPLASSPLRHLVNIGFT</sequence>
<evidence type="ECO:0000313" key="2">
    <source>
        <dbReference type="EMBL" id="MPC56398.1"/>
    </source>
</evidence>
<reference evidence="2 3" key="1">
    <citation type="submission" date="2019-05" db="EMBL/GenBank/DDBJ databases">
        <title>Another draft genome of Portunus trituberculatus and its Hox gene families provides insights of decapod evolution.</title>
        <authorList>
            <person name="Jeong J.-H."/>
            <person name="Song I."/>
            <person name="Kim S."/>
            <person name="Choi T."/>
            <person name="Kim D."/>
            <person name="Ryu S."/>
            <person name="Kim W."/>
        </authorList>
    </citation>
    <scope>NUCLEOTIDE SEQUENCE [LARGE SCALE GENOMIC DNA]</scope>
    <source>
        <tissue evidence="2">Muscle</tissue>
    </source>
</reference>
<organism evidence="2 3">
    <name type="scientific">Portunus trituberculatus</name>
    <name type="common">Swimming crab</name>
    <name type="synonym">Neptunus trituberculatus</name>
    <dbReference type="NCBI Taxonomy" id="210409"/>
    <lineage>
        <taxon>Eukaryota</taxon>
        <taxon>Metazoa</taxon>
        <taxon>Ecdysozoa</taxon>
        <taxon>Arthropoda</taxon>
        <taxon>Crustacea</taxon>
        <taxon>Multicrustacea</taxon>
        <taxon>Malacostraca</taxon>
        <taxon>Eumalacostraca</taxon>
        <taxon>Eucarida</taxon>
        <taxon>Decapoda</taxon>
        <taxon>Pleocyemata</taxon>
        <taxon>Brachyura</taxon>
        <taxon>Eubrachyura</taxon>
        <taxon>Portunoidea</taxon>
        <taxon>Portunidae</taxon>
        <taxon>Portuninae</taxon>
        <taxon>Portunus</taxon>
    </lineage>
</organism>
<keyword evidence="3" id="KW-1185">Reference proteome</keyword>
<dbReference type="Proteomes" id="UP000324222">
    <property type="component" value="Unassembled WGS sequence"/>
</dbReference>
<accession>A0A5B7GH34</accession>
<protein>
    <submittedName>
        <fullName evidence="2">Uncharacterized protein</fullName>
    </submittedName>
</protein>
<proteinExistence type="predicted"/>
<name>A0A5B7GH34_PORTR</name>
<feature type="compositionally biased region" description="Acidic residues" evidence="1">
    <location>
        <begin position="1"/>
        <end position="15"/>
    </location>
</feature>
<gene>
    <name evidence="2" type="ORF">E2C01_050358</name>
</gene>
<evidence type="ECO:0000313" key="3">
    <source>
        <dbReference type="Proteomes" id="UP000324222"/>
    </source>
</evidence>
<dbReference type="AlphaFoldDB" id="A0A5B7GH34"/>
<evidence type="ECO:0000256" key="1">
    <source>
        <dbReference type="SAM" id="MobiDB-lite"/>
    </source>
</evidence>
<dbReference type="EMBL" id="VSRR010013909">
    <property type="protein sequence ID" value="MPC56398.1"/>
    <property type="molecule type" value="Genomic_DNA"/>
</dbReference>